<gene>
    <name evidence="1" type="ORF">HPB47_021120</name>
</gene>
<dbReference type="EMBL" id="JABSTQ010009173">
    <property type="protein sequence ID" value="KAG0432150.1"/>
    <property type="molecule type" value="Genomic_DNA"/>
</dbReference>
<keyword evidence="2" id="KW-1185">Reference proteome</keyword>
<evidence type="ECO:0000313" key="2">
    <source>
        <dbReference type="Proteomes" id="UP000805193"/>
    </source>
</evidence>
<accession>A0AC60QGQ7</accession>
<dbReference type="Proteomes" id="UP000805193">
    <property type="component" value="Unassembled WGS sequence"/>
</dbReference>
<proteinExistence type="predicted"/>
<organism evidence="1 2">
    <name type="scientific">Ixodes persulcatus</name>
    <name type="common">Taiga tick</name>
    <dbReference type="NCBI Taxonomy" id="34615"/>
    <lineage>
        <taxon>Eukaryota</taxon>
        <taxon>Metazoa</taxon>
        <taxon>Ecdysozoa</taxon>
        <taxon>Arthropoda</taxon>
        <taxon>Chelicerata</taxon>
        <taxon>Arachnida</taxon>
        <taxon>Acari</taxon>
        <taxon>Parasitiformes</taxon>
        <taxon>Ixodida</taxon>
        <taxon>Ixodoidea</taxon>
        <taxon>Ixodidae</taxon>
        <taxon>Ixodinae</taxon>
        <taxon>Ixodes</taxon>
    </lineage>
</organism>
<name>A0AC60QGQ7_IXOPE</name>
<comment type="caution">
    <text evidence="1">The sequence shown here is derived from an EMBL/GenBank/DDBJ whole genome shotgun (WGS) entry which is preliminary data.</text>
</comment>
<protein>
    <submittedName>
        <fullName evidence="1">Uncharacterized protein</fullName>
    </submittedName>
</protein>
<sequence>MDQRGPPVTLRPPMFDPGGTTSVTFEAGVMDTALSLSPEIEGTNTQAANTGTTTATSGPITEGIQSMLTQETLGKLGQIEVDGREEGKSQLQGTQPAGLQTHQRLPPPEVSQLFQVLAGVIERQPAILEALQQFVARFVSLPQEVLNDPPQHKHRDPRQYPRSRENNDRSRSPRRPTTGNREAESYQEVQQMEDDGRFPSANPKPQDDGWASEAGASTYSTSQGPTPGQSVPSAPLTATSVSQTDDDQEWPLPGASSQIRKRSPPATEKNDKSIPGSLPVQTVVLRCVGKKEVGAFTGKEIRDAIQHAGIHAQADYSVHRNERANALSITTRDPNITEKLMTIKEIRKGDEDNTFQPYKALAGNECRGVVYLRDAEELKRALTSLHKEPQLLAAEASVDCQAKERPAAEQASATTTTAAVTPPARIAGGDHVTLPWRHQAEMRGPL</sequence>
<evidence type="ECO:0000313" key="1">
    <source>
        <dbReference type="EMBL" id="KAG0432150.1"/>
    </source>
</evidence>
<reference evidence="1 2" key="1">
    <citation type="journal article" date="2020" name="Cell">
        <title>Large-Scale Comparative Analyses of Tick Genomes Elucidate Their Genetic Diversity and Vector Capacities.</title>
        <authorList>
            <consortium name="Tick Genome and Microbiome Consortium (TIGMIC)"/>
            <person name="Jia N."/>
            <person name="Wang J."/>
            <person name="Shi W."/>
            <person name="Du L."/>
            <person name="Sun Y."/>
            <person name="Zhan W."/>
            <person name="Jiang J.F."/>
            <person name="Wang Q."/>
            <person name="Zhang B."/>
            <person name="Ji P."/>
            <person name="Bell-Sakyi L."/>
            <person name="Cui X.M."/>
            <person name="Yuan T.T."/>
            <person name="Jiang B.G."/>
            <person name="Yang W.F."/>
            <person name="Lam T.T."/>
            <person name="Chang Q.C."/>
            <person name="Ding S.J."/>
            <person name="Wang X.J."/>
            <person name="Zhu J.G."/>
            <person name="Ruan X.D."/>
            <person name="Zhao L."/>
            <person name="Wei J.T."/>
            <person name="Ye R.Z."/>
            <person name="Que T.C."/>
            <person name="Du C.H."/>
            <person name="Zhou Y.H."/>
            <person name="Cheng J.X."/>
            <person name="Dai P.F."/>
            <person name="Guo W.B."/>
            <person name="Han X.H."/>
            <person name="Huang E.J."/>
            <person name="Li L.F."/>
            <person name="Wei W."/>
            <person name="Gao Y.C."/>
            <person name="Liu J.Z."/>
            <person name="Shao H.Z."/>
            <person name="Wang X."/>
            <person name="Wang C.C."/>
            <person name="Yang T.C."/>
            <person name="Huo Q.B."/>
            <person name="Li W."/>
            <person name="Chen H.Y."/>
            <person name="Chen S.E."/>
            <person name="Zhou L.G."/>
            <person name="Ni X.B."/>
            <person name="Tian J.H."/>
            <person name="Sheng Y."/>
            <person name="Liu T."/>
            <person name="Pan Y.S."/>
            <person name="Xia L.Y."/>
            <person name="Li J."/>
            <person name="Zhao F."/>
            <person name="Cao W.C."/>
        </authorList>
    </citation>
    <scope>NUCLEOTIDE SEQUENCE [LARGE SCALE GENOMIC DNA]</scope>
    <source>
        <strain evidence="1">Iper-2018</strain>
    </source>
</reference>